<dbReference type="Pfam" id="PF01130">
    <property type="entry name" value="CD36"/>
    <property type="match status" value="1"/>
</dbReference>
<gene>
    <name evidence="10" type="ORF">CHIRRI_LOCUS3684</name>
</gene>
<keyword evidence="4" id="KW-1003">Cell membrane</keyword>
<evidence type="ECO:0000256" key="5">
    <source>
        <dbReference type="ARBA" id="ARBA00022692"/>
    </source>
</evidence>
<reference evidence="10" key="2">
    <citation type="submission" date="2022-10" db="EMBL/GenBank/DDBJ databases">
        <authorList>
            <consortium name="ENA_rothamsted_submissions"/>
            <consortium name="culmorum"/>
            <person name="King R."/>
        </authorList>
    </citation>
    <scope>NUCLEOTIDE SEQUENCE</scope>
</reference>
<dbReference type="PANTHER" id="PTHR11923">
    <property type="entry name" value="SCAVENGER RECEPTOR CLASS B TYPE-1 SR-B1"/>
    <property type="match status" value="1"/>
</dbReference>
<feature type="transmembrane region" description="Helical" evidence="9">
    <location>
        <begin position="14"/>
        <end position="32"/>
    </location>
</feature>
<dbReference type="PANTHER" id="PTHR11923:SF93">
    <property type="entry name" value="GH07959P-RELATED"/>
    <property type="match status" value="1"/>
</dbReference>
<comment type="similarity">
    <text evidence="3">Belongs to the CD36 family.</text>
</comment>
<dbReference type="EMBL" id="OU895877">
    <property type="protein sequence ID" value="CAG9800746.1"/>
    <property type="molecule type" value="Genomic_DNA"/>
</dbReference>
<keyword evidence="6 9" id="KW-1133">Transmembrane helix</keyword>
<feature type="transmembrane region" description="Helical" evidence="9">
    <location>
        <begin position="438"/>
        <end position="462"/>
    </location>
</feature>
<keyword evidence="7 9" id="KW-0472">Membrane</keyword>
<evidence type="ECO:0000256" key="1">
    <source>
        <dbReference type="ARBA" id="ARBA00003156"/>
    </source>
</evidence>
<keyword evidence="11" id="KW-1185">Reference proteome</keyword>
<proteinExistence type="inferred from homology"/>
<evidence type="ECO:0000256" key="9">
    <source>
        <dbReference type="SAM" id="Phobius"/>
    </source>
</evidence>
<evidence type="ECO:0000256" key="6">
    <source>
        <dbReference type="ARBA" id="ARBA00022989"/>
    </source>
</evidence>
<protein>
    <submittedName>
        <fullName evidence="10">Uncharacterized protein</fullName>
    </submittedName>
</protein>
<dbReference type="AlphaFoldDB" id="A0A9N9WQY8"/>
<sequence length="505" mass="58624">MRAKENLFEHWKKLAINIILTLFGILLVLFWPKIFDYILFKQWELKPGTLMYKYWHDQPPVKMNCYFFNWTNPEEFLNHSSTPKFEEVGPYTFLEYPRKANVTFHDHNSTVTYKKESKFIFDPELSVGKMTDIITSPNLISLAASKQAQSFNILKVKGVELGLAFFEQKFHVTKTASELLFEGYEDSMIAVAAEIVKFMDIEVPFDDRYGWFYKRNESSRITGQFNADTSFSSFSELRHWTALSKPKFLESNCGSYKGASSDGLFPPLMAKNAQMISVFAHEMCRRIDLDFVEETEVNGINGRKFVSGDRMIDNGTNYPENECYCTGRCVPSGVLNITACRCGAPIFISYPHFYKGDQYYLDQVEGMKPDQEKHEMFMTLEPKTSMPLEVAGRFQINILVEPIPRIKMYRNVPTKFLPIVWFEQSFRIDNKMTFVIKLILWTPLIGQIIGFIIAVVSIYMIYKSLQAEKKEQNCPKENLKSRVPELYPLVDSKLPQHKHADNNNH</sequence>
<accession>A0A9N9WQY8</accession>
<dbReference type="OrthoDB" id="514335at2759"/>
<evidence type="ECO:0000256" key="7">
    <source>
        <dbReference type="ARBA" id="ARBA00023136"/>
    </source>
</evidence>
<dbReference type="Proteomes" id="UP001153620">
    <property type="component" value="Chromosome 1"/>
</dbReference>
<reference evidence="10" key="1">
    <citation type="submission" date="2022-01" db="EMBL/GenBank/DDBJ databases">
        <authorList>
            <person name="King R."/>
        </authorList>
    </citation>
    <scope>NUCLEOTIDE SEQUENCE</scope>
</reference>
<organism evidence="10 11">
    <name type="scientific">Chironomus riparius</name>
    <dbReference type="NCBI Taxonomy" id="315576"/>
    <lineage>
        <taxon>Eukaryota</taxon>
        <taxon>Metazoa</taxon>
        <taxon>Ecdysozoa</taxon>
        <taxon>Arthropoda</taxon>
        <taxon>Hexapoda</taxon>
        <taxon>Insecta</taxon>
        <taxon>Pterygota</taxon>
        <taxon>Neoptera</taxon>
        <taxon>Endopterygota</taxon>
        <taxon>Diptera</taxon>
        <taxon>Nematocera</taxon>
        <taxon>Chironomoidea</taxon>
        <taxon>Chironomidae</taxon>
        <taxon>Chironominae</taxon>
        <taxon>Chironomus</taxon>
    </lineage>
</organism>
<evidence type="ECO:0000313" key="10">
    <source>
        <dbReference type="EMBL" id="CAG9800746.1"/>
    </source>
</evidence>
<dbReference type="InterPro" id="IPR002159">
    <property type="entry name" value="CD36_fam"/>
</dbReference>
<name>A0A9N9WQY8_9DIPT</name>
<evidence type="ECO:0000256" key="3">
    <source>
        <dbReference type="ARBA" id="ARBA00010532"/>
    </source>
</evidence>
<keyword evidence="8" id="KW-0325">Glycoprotein</keyword>
<evidence type="ECO:0000256" key="4">
    <source>
        <dbReference type="ARBA" id="ARBA00022475"/>
    </source>
</evidence>
<dbReference type="GO" id="GO:0005044">
    <property type="term" value="F:scavenger receptor activity"/>
    <property type="evidence" value="ECO:0007669"/>
    <property type="project" value="TreeGrafter"/>
</dbReference>
<comment type="subcellular location">
    <subcellularLocation>
        <location evidence="2">Cell membrane</location>
    </subcellularLocation>
</comment>
<dbReference type="GO" id="GO:0005737">
    <property type="term" value="C:cytoplasm"/>
    <property type="evidence" value="ECO:0007669"/>
    <property type="project" value="TreeGrafter"/>
</dbReference>
<keyword evidence="5 9" id="KW-0812">Transmembrane</keyword>
<evidence type="ECO:0000256" key="2">
    <source>
        <dbReference type="ARBA" id="ARBA00004236"/>
    </source>
</evidence>
<dbReference type="PRINTS" id="PR01609">
    <property type="entry name" value="CD36FAMILY"/>
</dbReference>
<comment type="function">
    <text evidence="1">Plays an olfactory role that is not restricted to pheromone sensitivity.</text>
</comment>
<dbReference type="GO" id="GO:0005886">
    <property type="term" value="C:plasma membrane"/>
    <property type="evidence" value="ECO:0007669"/>
    <property type="project" value="UniProtKB-SubCell"/>
</dbReference>
<evidence type="ECO:0000256" key="8">
    <source>
        <dbReference type="ARBA" id="ARBA00023180"/>
    </source>
</evidence>
<evidence type="ECO:0000313" key="11">
    <source>
        <dbReference type="Proteomes" id="UP001153620"/>
    </source>
</evidence>